<dbReference type="Proteomes" id="UP000620104">
    <property type="component" value="Unassembled WGS sequence"/>
</dbReference>
<comment type="caution">
    <text evidence="2">The sequence shown here is derived from an EMBL/GenBank/DDBJ whole genome shotgun (WGS) entry which is preliminary data.</text>
</comment>
<proteinExistence type="predicted"/>
<accession>A0A8H3TXK8</accession>
<sequence>MSGRPVQPRYIGNPGSDSPKNVLSAFWQNQVVNPEFRAGNLNILLGVTTFAVGVFAVRNFGGILVPGF</sequence>
<dbReference type="AlphaFoldDB" id="A0A8H3TXK8"/>
<feature type="transmembrane region" description="Helical" evidence="1">
    <location>
        <begin position="43"/>
        <end position="65"/>
    </location>
</feature>
<name>A0A8H3TXK8_9TREE</name>
<keyword evidence="3" id="KW-1185">Reference proteome</keyword>
<gene>
    <name evidence="2" type="ORF">NliqN6_5477</name>
</gene>
<keyword evidence="1" id="KW-1133">Transmembrane helix</keyword>
<dbReference type="OrthoDB" id="5514856at2759"/>
<organism evidence="2 3">
    <name type="scientific">Naganishia liquefaciens</name>
    <dbReference type="NCBI Taxonomy" id="104408"/>
    <lineage>
        <taxon>Eukaryota</taxon>
        <taxon>Fungi</taxon>
        <taxon>Dikarya</taxon>
        <taxon>Basidiomycota</taxon>
        <taxon>Agaricomycotina</taxon>
        <taxon>Tremellomycetes</taxon>
        <taxon>Filobasidiales</taxon>
        <taxon>Filobasidiaceae</taxon>
        <taxon>Naganishia</taxon>
    </lineage>
</organism>
<evidence type="ECO:0000313" key="2">
    <source>
        <dbReference type="EMBL" id="GHJ89075.1"/>
    </source>
</evidence>
<keyword evidence="1" id="KW-0472">Membrane</keyword>
<reference evidence="2" key="1">
    <citation type="submission" date="2020-07" db="EMBL/GenBank/DDBJ databases">
        <title>Draft Genome Sequence of a Deep-Sea Yeast, Naganishia (Cryptococcus) liquefaciens strain N6.</title>
        <authorList>
            <person name="Han Y.W."/>
            <person name="Kajitani R."/>
            <person name="Morimoto H."/>
            <person name="Parhat M."/>
            <person name="Tsubouchi H."/>
            <person name="Bakenova O."/>
            <person name="Ogata M."/>
            <person name="Argunhan B."/>
            <person name="Aoki R."/>
            <person name="Kajiwara S."/>
            <person name="Itoh T."/>
            <person name="Iwasaki H."/>
        </authorList>
    </citation>
    <scope>NUCLEOTIDE SEQUENCE</scope>
    <source>
        <strain evidence="2">N6</strain>
    </source>
</reference>
<evidence type="ECO:0000256" key="1">
    <source>
        <dbReference type="SAM" id="Phobius"/>
    </source>
</evidence>
<protein>
    <submittedName>
        <fullName evidence="2">Uncharacterized protein</fullName>
    </submittedName>
</protein>
<evidence type="ECO:0000313" key="3">
    <source>
        <dbReference type="Proteomes" id="UP000620104"/>
    </source>
</evidence>
<keyword evidence="1" id="KW-0812">Transmembrane</keyword>
<dbReference type="EMBL" id="BLZA01000035">
    <property type="protein sequence ID" value="GHJ89075.1"/>
    <property type="molecule type" value="Genomic_DNA"/>
</dbReference>